<dbReference type="EMBL" id="GL377693">
    <property type="protein sequence ID" value="EFJ06839.1"/>
    <property type="molecule type" value="Genomic_DNA"/>
</dbReference>
<evidence type="ECO:0000313" key="2">
    <source>
        <dbReference type="Proteomes" id="UP000001514"/>
    </source>
</evidence>
<dbReference type="Gramene" id="EFJ06839">
    <property type="protein sequence ID" value="EFJ06839"/>
    <property type="gene ID" value="SELMODRAFT_430324"/>
</dbReference>
<dbReference type="HOGENOM" id="CLU_476855_0_0_1"/>
<dbReference type="InParanoid" id="D8T917"/>
<name>D8T917_SELML</name>
<evidence type="ECO:0000313" key="1">
    <source>
        <dbReference type="EMBL" id="EFJ06839.1"/>
    </source>
</evidence>
<protein>
    <submittedName>
        <fullName evidence="1">Uncharacterized protein</fullName>
    </submittedName>
</protein>
<reference evidence="1 2" key="1">
    <citation type="journal article" date="2011" name="Science">
        <title>The Selaginella genome identifies genetic changes associated with the evolution of vascular plants.</title>
        <authorList>
            <person name="Banks J.A."/>
            <person name="Nishiyama T."/>
            <person name="Hasebe M."/>
            <person name="Bowman J.L."/>
            <person name="Gribskov M."/>
            <person name="dePamphilis C."/>
            <person name="Albert V.A."/>
            <person name="Aono N."/>
            <person name="Aoyama T."/>
            <person name="Ambrose B.A."/>
            <person name="Ashton N.W."/>
            <person name="Axtell M.J."/>
            <person name="Barker E."/>
            <person name="Barker M.S."/>
            <person name="Bennetzen J.L."/>
            <person name="Bonawitz N.D."/>
            <person name="Chapple C."/>
            <person name="Cheng C."/>
            <person name="Correa L.G."/>
            <person name="Dacre M."/>
            <person name="DeBarry J."/>
            <person name="Dreyer I."/>
            <person name="Elias M."/>
            <person name="Engstrom E.M."/>
            <person name="Estelle M."/>
            <person name="Feng L."/>
            <person name="Finet C."/>
            <person name="Floyd S.K."/>
            <person name="Frommer W.B."/>
            <person name="Fujita T."/>
            <person name="Gramzow L."/>
            <person name="Gutensohn M."/>
            <person name="Harholt J."/>
            <person name="Hattori M."/>
            <person name="Heyl A."/>
            <person name="Hirai T."/>
            <person name="Hiwatashi Y."/>
            <person name="Ishikawa M."/>
            <person name="Iwata M."/>
            <person name="Karol K.G."/>
            <person name="Koehler B."/>
            <person name="Kolukisaoglu U."/>
            <person name="Kubo M."/>
            <person name="Kurata T."/>
            <person name="Lalonde S."/>
            <person name="Li K."/>
            <person name="Li Y."/>
            <person name="Litt A."/>
            <person name="Lyons E."/>
            <person name="Manning G."/>
            <person name="Maruyama T."/>
            <person name="Michael T.P."/>
            <person name="Mikami K."/>
            <person name="Miyazaki S."/>
            <person name="Morinaga S."/>
            <person name="Murata T."/>
            <person name="Mueller-Roeber B."/>
            <person name="Nelson D.R."/>
            <person name="Obara M."/>
            <person name="Oguri Y."/>
            <person name="Olmstead R.G."/>
            <person name="Onodera N."/>
            <person name="Petersen B.L."/>
            <person name="Pils B."/>
            <person name="Prigge M."/>
            <person name="Rensing S.A."/>
            <person name="Riano-Pachon D.M."/>
            <person name="Roberts A.W."/>
            <person name="Sato Y."/>
            <person name="Scheller H.V."/>
            <person name="Schulz B."/>
            <person name="Schulz C."/>
            <person name="Shakirov E.V."/>
            <person name="Shibagaki N."/>
            <person name="Shinohara N."/>
            <person name="Shippen D.E."/>
            <person name="Soerensen I."/>
            <person name="Sotooka R."/>
            <person name="Sugimoto N."/>
            <person name="Sugita M."/>
            <person name="Sumikawa N."/>
            <person name="Tanurdzic M."/>
            <person name="Theissen G."/>
            <person name="Ulvskov P."/>
            <person name="Wakazuki S."/>
            <person name="Weng J.K."/>
            <person name="Willats W.W."/>
            <person name="Wipf D."/>
            <person name="Wolf P.G."/>
            <person name="Yang L."/>
            <person name="Zimmer A.D."/>
            <person name="Zhu Q."/>
            <person name="Mitros T."/>
            <person name="Hellsten U."/>
            <person name="Loque D."/>
            <person name="Otillar R."/>
            <person name="Salamov A."/>
            <person name="Schmutz J."/>
            <person name="Shapiro H."/>
            <person name="Lindquist E."/>
            <person name="Lucas S."/>
            <person name="Rokhsar D."/>
            <person name="Grigoriev I.V."/>
        </authorList>
    </citation>
    <scope>NUCLEOTIDE SEQUENCE [LARGE SCALE GENOMIC DNA]</scope>
</reference>
<gene>
    <name evidence="1" type="ORF">SELMODRAFT_430324</name>
</gene>
<dbReference type="FunCoup" id="D8T917">
    <property type="interactions" value="2697"/>
</dbReference>
<accession>D8T917</accession>
<dbReference type="InterPro" id="IPR015915">
    <property type="entry name" value="Kelch-typ_b-propeller"/>
</dbReference>
<keyword evidence="2" id="KW-1185">Reference proteome</keyword>
<dbReference type="Pfam" id="PF24681">
    <property type="entry name" value="Kelch_KLHDC2_KLHL20_DRC7"/>
    <property type="match status" value="1"/>
</dbReference>
<organism evidence="2">
    <name type="scientific">Selaginella moellendorffii</name>
    <name type="common">Spikemoss</name>
    <dbReference type="NCBI Taxonomy" id="88036"/>
    <lineage>
        <taxon>Eukaryota</taxon>
        <taxon>Viridiplantae</taxon>
        <taxon>Streptophyta</taxon>
        <taxon>Embryophyta</taxon>
        <taxon>Tracheophyta</taxon>
        <taxon>Lycopodiopsida</taxon>
        <taxon>Selaginellales</taxon>
        <taxon>Selaginellaceae</taxon>
        <taxon>Selaginella</taxon>
    </lineage>
</organism>
<dbReference type="AlphaFoldDB" id="D8T917"/>
<dbReference type="SUPFAM" id="SSF117281">
    <property type="entry name" value="Kelch motif"/>
    <property type="match status" value="1"/>
</dbReference>
<dbReference type="PANTHER" id="PTHR44303:SF2">
    <property type="entry name" value="DNAJ HOMOLOG SUBFAMILY C MEMBER 16"/>
    <property type="match status" value="1"/>
</dbReference>
<dbReference type="eggNOG" id="KOG0379">
    <property type="taxonomic scope" value="Eukaryota"/>
</dbReference>
<dbReference type="KEGG" id="smo:SELMODRAFT_430324"/>
<dbReference type="Gene3D" id="2.120.10.80">
    <property type="entry name" value="Kelch-type beta propeller"/>
    <property type="match status" value="1"/>
</dbReference>
<proteinExistence type="predicted"/>
<dbReference type="STRING" id="88036.D8T917"/>
<sequence length="572" mass="64752">MELYGIESWRVSTRRERRSSLVGRLDYKGIHVVIGSSLFWWDCAGTYTWSKPVMKGTHPSPRDSHSSTAVGSKLYVFGGTDGTSPLNDLFVLDTATNTWGKPDVFGDVPAPREGHSASLIGDNLFVFGGYTFVWKKISTTGVSPIPQDSHTCSFYKNCFVIPKFIQKSGPHKVLVKVILFSDTGEHALPFVREAAKKYSELTSFGCVLWRQEGGSIWKSRLGLELAPAVVFIKDPGVQPIIVYGKLTRDSFMETVEEYMHHGSKLGCDPADFSAAGKDVETWYCNVVAGRPGFQLDQLRSTMRIVQDELVSEDIDSHNFAAATAYKDKRLSLSWLDNEMQKKFCYYCLGSEPVHETCGWRQYQEQDVARILMIHFRRDPNCQKPVVKRINTWWHLDDEEQDLALMLIAPYSGANEISEVLSWISNSVHTNEIPFFNTKSVTALIPNEQEVSMLSSTQNAVSGMRKFINKSLSRNHRLHVISFYALFSRTKRVNGWLDTSWVEREQGPIVAIHYAREMCRKLVYLSHVAIKIRKLQQLSLGALEKNVVDSIKPVQCHEQPDVCESEQVATQRS</sequence>
<dbReference type="InterPro" id="IPR052448">
    <property type="entry name" value="DnaJ_C16_autophagy_reg"/>
</dbReference>
<dbReference type="Proteomes" id="UP000001514">
    <property type="component" value="Unassembled WGS sequence"/>
</dbReference>
<dbReference type="PANTHER" id="PTHR44303">
    <property type="entry name" value="DNAJ HOMOLOG SUBFAMILY C MEMBER 16"/>
    <property type="match status" value="1"/>
</dbReference>